<evidence type="ECO:0000313" key="2">
    <source>
        <dbReference type="Proteomes" id="UP000253805"/>
    </source>
</evidence>
<dbReference type="Proteomes" id="UP000253805">
    <property type="component" value="Unassembled WGS sequence"/>
</dbReference>
<dbReference type="EMBL" id="PPUT01000007">
    <property type="protein sequence ID" value="RDC45753.1"/>
    <property type="molecule type" value="Genomic_DNA"/>
</dbReference>
<dbReference type="AlphaFoldDB" id="A0A369P0W5"/>
<reference evidence="1 2" key="1">
    <citation type="journal article" date="2018" name="Elife">
        <title>Discovery and characterization of a prevalent human gut bacterial enzyme sufficient for the inactivation of a family of plant toxins.</title>
        <authorList>
            <person name="Koppel N."/>
            <person name="Bisanz J.E."/>
            <person name="Pandelia M.E."/>
            <person name="Turnbaugh P.J."/>
            <person name="Balskus E.P."/>
        </authorList>
    </citation>
    <scope>NUCLEOTIDE SEQUENCE [LARGE SCALE GENOMIC DNA]</scope>
    <source>
        <strain evidence="1 2">OB21 GAM 11</strain>
    </source>
</reference>
<sequence>MMLLFPLLGSSVRSARRVREGRCSERAVQCLGGIFPEVTDGCYGAFAILEENRDLWLRAMGVAVR</sequence>
<protein>
    <submittedName>
        <fullName evidence="1">Uncharacterized protein</fullName>
    </submittedName>
</protein>
<proteinExistence type="predicted"/>
<comment type="caution">
    <text evidence="1">The sequence shown here is derived from an EMBL/GenBank/DDBJ whole genome shotgun (WGS) entry which is preliminary data.</text>
</comment>
<gene>
    <name evidence="1" type="ORF">C1850_04075</name>
</gene>
<evidence type="ECO:0000313" key="1">
    <source>
        <dbReference type="EMBL" id="RDC45753.1"/>
    </source>
</evidence>
<accession>A0A369P0W5</accession>
<name>A0A369P0W5_9ACTN</name>
<organism evidence="1 2">
    <name type="scientific">Adlercreutzia equolifaciens subsp. celatus</name>
    <dbReference type="NCBI Taxonomy" id="394340"/>
    <lineage>
        <taxon>Bacteria</taxon>
        <taxon>Bacillati</taxon>
        <taxon>Actinomycetota</taxon>
        <taxon>Coriobacteriia</taxon>
        <taxon>Eggerthellales</taxon>
        <taxon>Eggerthellaceae</taxon>
        <taxon>Adlercreutzia</taxon>
    </lineage>
</organism>